<keyword evidence="3" id="KW-1185">Reference proteome</keyword>
<dbReference type="PANTHER" id="PTHR34203:SF15">
    <property type="entry name" value="SLL1173 PROTEIN"/>
    <property type="match status" value="1"/>
</dbReference>
<dbReference type="SUPFAM" id="SSF53448">
    <property type="entry name" value="Nucleotide-diphospho-sugar transferases"/>
    <property type="match status" value="1"/>
</dbReference>
<dbReference type="InterPro" id="IPR029044">
    <property type="entry name" value="Nucleotide-diphossugar_trans"/>
</dbReference>
<sequence>MKCCVYTVLLGGYEDLNEQPAASRSNLPFICLTDDPTLRSESWNCRVVEPLFPQDPIRSQRDLKIRPYLHLPGYDCSVYIDNSVILKEPPERLLELFEPEVGFLVPSHSFRETVLDEFLEVARQGLDDPTRIFEQLNHYTLSCPEVLEERPWWTGILVRDHHSARVRAMLEAWASHVMRYSRRDQLSMNMAFRFANFRPTAWAMDNRESDLHLWPHTVARDRHLGPRNPAVSLMPVAARVRHMEQKEAEWNTQEHAFRAEIARLNAKAEARRPQNRLRRLGKKILRLPSRLAVGRKPEVATLPDRVRVPSGAWIHVDPLDRRGQHLIKSGGNFNPPTLAAWHLLLQERPWTHVIDVGANYGEMLVNGGLPSGASIVAVEPNPAIRPYLERTLRESGLSATVVDAALSDKSGEAALHVDPQWSGTVRLKPGHSKTLPVRTTTLDVLLRDFDADPSTMRVLAKVDVEGHEAAVLRGALGMLPSLGDFAALVEILHVPPVDLVWLTGHFDISLLDMEPGGGLVTASPRQLGEMLGSGRYHAQDAVLRRRV</sequence>
<name>A0A9X1AGE4_9HYPH</name>
<dbReference type="Pfam" id="PF05050">
    <property type="entry name" value="Methyltransf_21"/>
    <property type="match status" value="1"/>
</dbReference>
<proteinExistence type="predicted"/>
<dbReference type="EMBL" id="JAFLWW010000010">
    <property type="protein sequence ID" value="MBT1159187.1"/>
    <property type="molecule type" value="Genomic_DNA"/>
</dbReference>
<reference evidence="2" key="2">
    <citation type="submission" date="2021-03" db="EMBL/GenBank/DDBJ databases">
        <authorList>
            <person name="Artuso I."/>
            <person name="Turrini P."/>
            <person name="Pirolo M."/>
            <person name="Lugli G.A."/>
            <person name="Ventura M."/>
            <person name="Visca P."/>
        </authorList>
    </citation>
    <scope>NUCLEOTIDE SEQUENCE</scope>
    <source>
        <strain evidence="2">LMG 26462</strain>
    </source>
</reference>
<accession>A0A9X1AGE4</accession>
<dbReference type="NCBIfam" id="TIGR01444">
    <property type="entry name" value="fkbM_fam"/>
    <property type="match status" value="1"/>
</dbReference>
<dbReference type="SUPFAM" id="SSF53335">
    <property type="entry name" value="S-adenosyl-L-methionine-dependent methyltransferases"/>
    <property type="match status" value="1"/>
</dbReference>
<dbReference type="RefSeq" id="WP_214393041.1">
    <property type="nucleotide sequence ID" value="NZ_JAFLWW010000010.1"/>
</dbReference>
<evidence type="ECO:0000313" key="3">
    <source>
        <dbReference type="Proteomes" id="UP001138921"/>
    </source>
</evidence>
<feature type="domain" description="Methyltransferase FkbM" evidence="1">
    <location>
        <begin position="355"/>
        <end position="475"/>
    </location>
</feature>
<organism evidence="2 3">
    <name type="scientific">Aminobacter anthyllidis</name>
    <dbReference type="NCBI Taxonomy" id="1035067"/>
    <lineage>
        <taxon>Bacteria</taxon>
        <taxon>Pseudomonadati</taxon>
        <taxon>Pseudomonadota</taxon>
        <taxon>Alphaproteobacteria</taxon>
        <taxon>Hyphomicrobiales</taxon>
        <taxon>Phyllobacteriaceae</taxon>
        <taxon>Aminobacter</taxon>
    </lineage>
</organism>
<evidence type="ECO:0000313" key="2">
    <source>
        <dbReference type="EMBL" id="MBT1159187.1"/>
    </source>
</evidence>
<gene>
    <name evidence="2" type="ORF">J1C56_26765</name>
</gene>
<dbReference type="InterPro" id="IPR052514">
    <property type="entry name" value="SAM-dependent_MTase"/>
</dbReference>
<dbReference type="Proteomes" id="UP001138921">
    <property type="component" value="Unassembled WGS sequence"/>
</dbReference>
<dbReference type="InterPro" id="IPR029063">
    <property type="entry name" value="SAM-dependent_MTases_sf"/>
</dbReference>
<dbReference type="GO" id="GO:0032259">
    <property type="term" value="P:methylation"/>
    <property type="evidence" value="ECO:0007669"/>
    <property type="project" value="UniProtKB-KW"/>
</dbReference>
<dbReference type="InterPro" id="IPR006342">
    <property type="entry name" value="FkbM_mtfrase"/>
</dbReference>
<dbReference type="GO" id="GO:0008168">
    <property type="term" value="F:methyltransferase activity"/>
    <property type="evidence" value="ECO:0007669"/>
    <property type="project" value="UniProtKB-KW"/>
</dbReference>
<dbReference type="PANTHER" id="PTHR34203">
    <property type="entry name" value="METHYLTRANSFERASE, FKBM FAMILY PROTEIN"/>
    <property type="match status" value="1"/>
</dbReference>
<protein>
    <submittedName>
        <fullName evidence="2">FkbM family methyltransferase</fullName>
    </submittedName>
</protein>
<keyword evidence="2" id="KW-0489">Methyltransferase</keyword>
<reference evidence="2" key="1">
    <citation type="journal article" date="2021" name="Microorganisms">
        <title>Phylogenomic Reconstruction and Metabolic Potential of the Genus Aminobacter.</title>
        <authorList>
            <person name="Artuso I."/>
            <person name="Turrini P."/>
            <person name="Pirolo M."/>
            <person name="Lugli G.A."/>
            <person name="Ventura M."/>
            <person name="Visca P."/>
        </authorList>
    </citation>
    <scope>NUCLEOTIDE SEQUENCE</scope>
    <source>
        <strain evidence="2">LMG 26462</strain>
    </source>
</reference>
<dbReference type="AlphaFoldDB" id="A0A9X1AGE4"/>
<evidence type="ECO:0000259" key="1">
    <source>
        <dbReference type="Pfam" id="PF05050"/>
    </source>
</evidence>
<dbReference type="Gene3D" id="3.40.50.150">
    <property type="entry name" value="Vaccinia Virus protein VP39"/>
    <property type="match status" value="1"/>
</dbReference>
<comment type="caution">
    <text evidence="2">The sequence shown here is derived from an EMBL/GenBank/DDBJ whole genome shotgun (WGS) entry which is preliminary data.</text>
</comment>
<keyword evidence="2" id="KW-0808">Transferase</keyword>